<dbReference type="RefSeq" id="XP_009850234.1">
    <property type="nucleotide sequence ID" value="XM_009851932.1"/>
</dbReference>
<dbReference type="KEGG" id="nte:NEUTE1DRAFT41142"/>
<gene>
    <name evidence="1" type="ORF">NEUTE1DRAFT_41142</name>
</gene>
<dbReference type="EMBL" id="GL891304">
    <property type="protein sequence ID" value="EGO57375.1"/>
    <property type="molecule type" value="Genomic_DNA"/>
</dbReference>
<dbReference type="AlphaFoldDB" id="F8MK91"/>
<dbReference type="HOGENOM" id="CLU_198494_0_0_1"/>
<keyword evidence="2" id="KW-1185">Reference proteome</keyword>
<proteinExistence type="predicted"/>
<accession>F8MK91</accession>
<dbReference type="GeneID" id="20827777"/>
<protein>
    <submittedName>
        <fullName evidence="1">Uncharacterized protein</fullName>
    </submittedName>
</protein>
<organism evidence="1 2">
    <name type="scientific">Neurospora tetrasperma (strain FGSC 2508 / ATCC MYA-4615 / P0657)</name>
    <dbReference type="NCBI Taxonomy" id="510951"/>
    <lineage>
        <taxon>Eukaryota</taxon>
        <taxon>Fungi</taxon>
        <taxon>Dikarya</taxon>
        <taxon>Ascomycota</taxon>
        <taxon>Pezizomycotina</taxon>
        <taxon>Sordariomycetes</taxon>
        <taxon>Sordariomycetidae</taxon>
        <taxon>Sordariales</taxon>
        <taxon>Sordariaceae</taxon>
        <taxon>Neurospora</taxon>
    </lineage>
</organism>
<evidence type="ECO:0000313" key="2">
    <source>
        <dbReference type="Proteomes" id="UP000008065"/>
    </source>
</evidence>
<reference evidence="2" key="1">
    <citation type="journal article" date="2011" name="Genetics">
        <title>Massive changes in genome architecture accompany the transition to self-fertility in the filamentous fungus Neurospora tetrasperma.</title>
        <authorList>
            <person name="Ellison C.E."/>
            <person name="Stajich J.E."/>
            <person name="Jacobson D.J."/>
            <person name="Natvig D.O."/>
            <person name="Lapidus A."/>
            <person name="Foster B."/>
            <person name="Aerts A."/>
            <person name="Riley R."/>
            <person name="Lindquist E.A."/>
            <person name="Grigoriev I.V."/>
            <person name="Taylor J.W."/>
        </authorList>
    </citation>
    <scope>NUCLEOTIDE SEQUENCE [LARGE SCALE GENOMIC DNA]</scope>
    <source>
        <strain evidence="2">FGSC 2508 / P0657</strain>
    </source>
</reference>
<sequence>MTKLEGILRILKRRNFAGKNGIYNVKYHQLNRPIFLVEVDTCKFLGGVGRLTQKKGYGVYRKPKRSKSYWQRSYERY</sequence>
<name>F8MK91_NEUT8</name>
<dbReference type="Proteomes" id="UP000008065">
    <property type="component" value="Unassembled WGS sequence"/>
</dbReference>
<dbReference type="VEuPathDB" id="FungiDB:NEUTE1DRAFT_41142"/>
<evidence type="ECO:0000313" key="1">
    <source>
        <dbReference type="EMBL" id="EGO57375.1"/>
    </source>
</evidence>